<name>A0AAX4IX03_9PEZI</name>
<dbReference type="AlphaFoldDB" id="A0AAX4IX03"/>
<dbReference type="EMBL" id="CP137312">
    <property type="protein sequence ID" value="WQF87757.1"/>
    <property type="molecule type" value="Genomic_DNA"/>
</dbReference>
<accession>A0AAX4IX03</accession>
<dbReference type="GeneID" id="87949271"/>
<dbReference type="Gene3D" id="3.30.465.10">
    <property type="match status" value="1"/>
</dbReference>
<feature type="region of interest" description="Disordered" evidence="1">
    <location>
        <begin position="87"/>
        <end position="190"/>
    </location>
</feature>
<proteinExistence type="predicted"/>
<dbReference type="InterPro" id="IPR016169">
    <property type="entry name" value="FAD-bd_PCMH_sub2"/>
</dbReference>
<dbReference type="KEGG" id="cdet:87949271"/>
<evidence type="ECO:0000313" key="2">
    <source>
        <dbReference type="EMBL" id="WQF87757.1"/>
    </source>
</evidence>
<organism evidence="2 3">
    <name type="scientific">Colletotrichum destructivum</name>
    <dbReference type="NCBI Taxonomy" id="34406"/>
    <lineage>
        <taxon>Eukaryota</taxon>
        <taxon>Fungi</taxon>
        <taxon>Dikarya</taxon>
        <taxon>Ascomycota</taxon>
        <taxon>Pezizomycotina</taxon>
        <taxon>Sordariomycetes</taxon>
        <taxon>Hypocreomycetidae</taxon>
        <taxon>Glomerellales</taxon>
        <taxon>Glomerellaceae</taxon>
        <taxon>Colletotrichum</taxon>
        <taxon>Colletotrichum destructivum species complex</taxon>
    </lineage>
</organism>
<dbReference type="RefSeq" id="XP_062784978.1">
    <property type="nucleotide sequence ID" value="XM_062928927.1"/>
</dbReference>
<feature type="compositionally biased region" description="Low complexity" evidence="1">
    <location>
        <begin position="176"/>
        <end position="186"/>
    </location>
</feature>
<feature type="region of interest" description="Disordered" evidence="1">
    <location>
        <begin position="13"/>
        <end position="47"/>
    </location>
</feature>
<reference evidence="3" key="1">
    <citation type="journal article" date="2023" name="bioRxiv">
        <title>Complete genome of the Medicago anthracnose fungus, Colletotrichum destructivum, reveals a mini-chromosome-like region within a core chromosome.</title>
        <authorList>
            <person name="Lapalu N."/>
            <person name="Simon A."/>
            <person name="Lu A."/>
            <person name="Plaumann P.-L."/>
            <person name="Amselem J."/>
            <person name="Pigne S."/>
            <person name="Auger A."/>
            <person name="Koch C."/>
            <person name="Dallery J.-F."/>
            <person name="O'Connell R.J."/>
        </authorList>
    </citation>
    <scope>NUCLEOTIDE SEQUENCE [LARGE SCALE GENOMIC DNA]</scope>
    <source>
        <strain evidence="3">CBS 520.97</strain>
    </source>
</reference>
<keyword evidence="3" id="KW-1185">Reference proteome</keyword>
<sequence>MYDVSGQDLLRRSPCVSSEGISTAAETPPTTPLDHGISSPAEFSHRRPISRRGADKVEYLLEDIVDWVVGIVMSDMAETTQRAGGFSRHAANKISPPNEIVLSNNPRDGSYPGTRSPAAQLHAGAVRKLHPSRPGDLWRRERPRRAQRRAPGRRFVPQPSPSRTITSRSTRRRGSSPRPSSRSGPSWPCATSSSCPCDPSRLAATSATAAAPPPRLRAARGCGGFASATCTSTLRGTTCASTSGSPCPWAKAPSSATPYGDYYSMCCGMEVVLPNGKLVRTGMGGVPMPTICHGSWRLYEGLRSQGLRRSDSNANTYLYLSIVVLIFDSLSHFERTQPDNTPLCYQE</sequence>
<feature type="compositionally biased region" description="Polar residues" evidence="1">
    <location>
        <begin position="15"/>
        <end position="25"/>
    </location>
</feature>
<dbReference type="Proteomes" id="UP001322277">
    <property type="component" value="Chromosome 8"/>
</dbReference>
<protein>
    <submittedName>
        <fullName evidence="2">FAD-binding, type PCMH, subdomain 2</fullName>
    </submittedName>
</protein>
<feature type="compositionally biased region" description="Basic residues" evidence="1">
    <location>
        <begin position="141"/>
        <end position="152"/>
    </location>
</feature>
<gene>
    <name evidence="2" type="ORF">CDEST_12771</name>
</gene>
<evidence type="ECO:0000313" key="3">
    <source>
        <dbReference type="Proteomes" id="UP001322277"/>
    </source>
</evidence>
<evidence type="ECO:0000256" key="1">
    <source>
        <dbReference type="SAM" id="MobiDB-lite"/>
    </source>
</evidence>